<evidence type="ECO:0000259" key="1">
    <source>
        <dbReference type="Pfam" id="PF13556"/>
    </source>
</evidence>
<dbReference type="InterPro" id="IPR025751">
    <property type="entry name" value="RsbRD_N_dom"/>
</dbReference>
<protein>
    <submittedName>
        <fullName evidence="3">Helix-turn-helix domain-containing protein</fullName>
    </submittedName>
</protein>
<feature type="domain" description="RsbT co-antagonist protein RsbRD N-terminal" evidence="2">
    <location>
        <begin position="23"/>
        <end position="158"/>
    </location>
</feature>
<dbReference type="PANTHER" id="PTHR33744">
    <property type="entry name" value="CARBOHYDRATE DIACID REGULATOR"/>
    <property type="match status" value="1"/>
</dbReference>
<dbReference type="Gene3D" id="1.10.10.2840">
    <property type="entry name" value="PucR C-terminal helix-turn-helix domain"/>
    <property type="match status" value="1"/>
</dbReference>
<keyword evidence="4" id="KW-1185">Reference proteome</keyword>
<evidence type="ECO:0000313" key="3">
    <source>
        <dbReference type="EMBL" id="GAA0517450.1"/>
    </source>
</evidence>
<sequence>MHSSGHSAGPLRHLVHACLDDLDELVDAFVAEIAVLPPYRDGLIPTAEVRADAEASFEMLLRLIAGLPVPHRIADVSERVGRRRAQAGMPLEVLLQAVRLDFRVLWSALLRRADPDDTQALIEGAVTVWEAVERHTVGVHVSYLDEAAVLARERERERNRLVAQLLATDGRDPQAVNQVATALEVDPNGLFAVAAGAPANQRALRGALDRLRANGISAHLHFEERRPVLLAALPRGVRAMPAHWMQEVPCGLGPVADGLAAVPLSVRVAVEVAAALGPETTRPMRLREVWADIAAARLAELGEALTRSVLSEVDSVSPHERRRLLETAESFLASGSVADTAREVFCHRNTVLNRLRRLGELTGGDLGRPEHAALVLLALRVRARAEAGNDRPSDDSPARHSRAE</sequence>
<dbReference type="InterPro" id="IPR042070">
    <property type="entry name" value="PucR_C-HTH_sf"/>
</dbReference>
<accession>A0ABN1CG10</accession>
<dbReference type="EMBL" id="BAAAGS010000007">
    <property type="protein sequence ID" value="GAA0517450.1"/>
    <property type="molecule type" value="Genomic_DNA"/>
</dbReference>
<comment type="caution">
    <text evidence="3">The sequence shown here is derived from an EMBL/GenBank/DDBJ whole genome shotgun (WGS) entry which is preliminary data.</text>
</comment>
<reference evidence="3 4" key="1">
    <citation type="journal article" date="2019" name="Int. J. Syst. Evol. Microbiol.">
        <title>The Global Catalogue of Microorganisms (GCM) 10K type strain sequencing project: providing services to taxonomists for standard genome sequencing and annotation.</title>
        <authorList>
            <consortium name="The Broad Institute Genomics Platform"/>
            <consortium name="The Broad Institute Genome Sequencing Center for Infectious Disease"/>
            <person name="Wu L."/>
            <person name="Ma J."/>
        </authorList>
    </citation>
    <scope>NUCLEOTIDE SEQUENCE [LARGE SCALE GENOMIC DNA]</scope>
    <source>
        <strain evidence="3 4">JCM 10303</strain>
    </source>
</reference>
<dbReference type="Pfam" id="PF13556">
    <property type="entry name" value="HTH_30"/>
    <property type="match status" value="1"/>
</dbReference>
<proteinExistence type="predicted"/>
<dbReference type="Proteomes" id="UP001500729">
    <property type="component" value="Unassembled WGS sequence"/>
</dbReference>
<dbReference type="PANTHER" id="PTHR33744:SF1">
    <property type="entry name" value="DNA-BINDING TRANSCRIPTIONAL ACTIVATOR ADER"/>
    <property type="match status" value="1"/>
</dbReference>
<organism evidence="3 4">
    <name type="scientific">Saccharopolyspora erythraea</name>
    <name type="common">Streptomyces erythraeus</name>
    <dbReference type="NCBI Taxonomy" id="1836"/>
    <lineage>
        <taxon>Bacteria</taxon>
        <taxon>Bacillati</taxon>
        <taxon>Actinomycetota</taxon>
        <taxon>Actinomycetes</taxon>
        <taxon>Pseudonocardiales</taxon>
        <taxon>Pseudonocardiaceae</taxon>
        <taxon>Saccharopolyspora</taxon>
    </lineage>
</organism>
<dbReference type="Pfam" id="PF14361">
    <property type="entry name" value="RsbRD_N"/>
    <property type="match status" value="1"/>
</dbReference>
<dbReference type="RefSeq" id="WP_009942247.1">
    <property type="nucleotide sequence ID" value="NZ_BAAAGS010000007.1"/>
</dbReference>
<dbReference type="InterPro" id="IPR025736">
    <property type="entry name" value="PucR_C-HTH_dom"/>
</dbReference>
<evidence type="ECO:0000313" key="4">
    <source>
        <dbReference type="Proteomes" id="UP001500729"/>
    </source>
</evidence>
<name>A0ABN1CG10_SACER</name>
<feature type="domain" description="PucR C-terminal helix-turn-helix" evidence="1">
    <location>
        <begin position="324"/>
        <end position="381"/>
    </location>
</feature>
<dbReference type="InterPro" id="IPR051448">
    <property type="entry name" value="CdaR-like_regulators"/>
</dbReference>
<gene>
    <name evidence="3" type="ORF">GCM10009533_15710</name>
</gene>
<evidence type="ECO:0000259" key="2">
    <source>
        <dbReference type="Pfam" id="PF14361"/>
    </source>
</evidence>